<evidence type="ECO:0000313" key="12">
    <source>
        <dbReference type="Proteomes" id="UP001206312"/>
    </source>
</evidence>
<keyword evidence="2" id="KW-0813">Transport</keyword>
<proteinExistence type="predicted"/>
<dbReference type="RefSeq" id="WP_252742375.1">
    <property type="nucleotide sequence ID" value="NZ_JAMXIB010000017.1"/>
</dbReference>
<dbReference type="PANTHER" id="PTHR42771">
    <property type="entry name" value="IRON(3+)-HYDROXAMATE IMPORT ATP-BINDING PROTEIN FHUC"/>
    <property type="match status" value="1"/>
</dbReference>
<evidence type="ECO:0000256" key="7">
    <source>
        <dbReference type="ARBA" id="ARBA00023004"/>
    </source>
</evidence>
<reference evidence="11 12" key="1">
    <citation type="submission" date="2022-06" db="EMBL/GenBank/DDBJ databases">
        <authorList>
            <person name="Xuan X."/>
        </authorList>
    </citation>
    <scope>NUCLEOTIDE SEQUENCE [LARGE SCALE GENOMIC DNA]</scope>
    <source>
        <strain evidence="11 12">2V75</strain>
    </source>
</reference>
<organism evidence="11 12">
    <name type="scientific">Robiginitalea marina</name>
    <dbReference type="NCBI Taxonomy" id="2954105"/>
    <lineage>
        <taxon>Bacteria</taxon>
        <taxon>Pseudomonadati</taxon>
        <taxon>Bacteroidota</taxon>
        <taxon>Flavobacteriia</taxon>
        <taxon>Flavobacteriales</taxon>
        <taxon>Flavobacteriaceae</taxon>
        <taxon>Robiginitalea</taxon>
    </lineage>
</organism>
<evidence type="ECO:0000259" key="10">
    <source>
        <dbReference type="PROSITE" id="PS50893"/>
    </source>
</evidence>
<name>A0ABT1B138_9FLAO</name>
<accession>A0ABT1B138</accession>
<evidence type="ECO:0000256" key="6">
    <source>
        <dbReference type="ARBA" id="ARBA00022840"/>
    </source>
</evidence>
<evidence type="ECO:0000256" key="4">
    <source>
        <dbReference type="ARBA" id="ARBA00022496"/>
    </source>
</evidence>
<gene>
    <name evidence="11" type="ORF">NG653_14155</name>
</gene>
<keyword evidence="6 11" id="KW-0067">ATP-binding</keyword>
<dbReference type="InterPro" id="IPR003439">
    <property type="entry name" value="ABC_transporter-like_ATP-bd"/>
</dbReference>
<keyword evidence="4" id="KW-0410">Iron transport</keyword>
<keyword evidence="7" id="KW-0408">Iron</keyword>
<dbReference type="PANTHER" id="PTHR42771:SF2">
    <property type="entry name" value="IRON(3+)-HYDROXAMATE IMPORT ATP-BINDING PROTEIN FHUC"/>
    <property type="match status" value="1"/>
</dbReference>
<evidence type="ECO:0000256" key="2">
    <source>
        <dbReference type="ARBA" id="ARBA00022448"/>
    </source>
</evidence>
<dbReference type="InterPro" id="IPR051535">
    <property type="entry name" value="Siderophore_ABC-ATPase"/>
</dbReference>
<keyword evidence="3" id="KW-1003">Cell membrane</keyword>
<sequence length="266" mass="29557">MNQEPHPNELPLQVLDLQIGYRDKRREVRLSGALRFGLPRGSLNAVVGVNGVGKSTLLRTLSGMHPPLSGELLIEGTPLEKLPLERRAQLLSIVLTEPLASQHLRVRELVGLGRYPYTNWLGQLSPEDLKGVEEALRKMELEAIAGQPCHTLSDGQLQRALIARALAQDTPLMLLDEPTTHLDLYHKVKILKLLKEIAHSTRKTILFSTHEIGLAIQLCDQILVLQPATARFGTPCELIEAGCFEALFPADTIRFDAESGYFRVTK</sequence>
<dbReference type="Pfam" id="PF00005">
    <property type="entry name" value="ABC_tran"/>
    <property type="match status" value="1"/>
</dbReference>
<dbReference type="InterPro" id="IPR027417">
    <property type="entry name" value="P-loop_NTPase"/>
</dbReference>
<dbReference type="SUPFAM" id="SSF52540">
    <property type="entry name" value="P-loop containing nucleoside triphosphate hydrolases"/>
    <property type="match status" value="1"/>
</dbReference>
<protein>
    <submittedName>
        <fullName evidence="11">ABC transporter ATP-binding protein</fullName>
    </submittedName>
</protein>
<evidence type="ECO:0000256" key="3">
    <source>
        <dbReference type="ARBA" id="ARBA00022475"/>
    </source>
</evidence>
<evidence type="ECO:0000256" key="8">
    <source>
        <dbReference type="ARBA" id="ARBA00023065"/>
    </source>
</evidence>
<dbReference type="Gene3D" id="3.40.50.300">
    <property type="entry name" value="P-loop containing nucleotide triphosphate hydrolases"/>
    <property type="match status" value="1"/>
</dbReference>
<evidence type="ECO:0000256" key="5">
    <source>
        <dbReference type="ARBA" id="ARBA00022741"/>
    </source>
</evidence>
<keyword evidence="8" id="KW-0406">Ion transport</keyword>
<dbReference type="InterPro" id="IPR003593">
    <property type="entry name" value="AAA+_ATPase"/>
</dbReference>
<feature type="domain" description="ABC transporter" evidence="10">
    <location>
        <begin position="12"/>
        <end position="252"/>
    </location>
</feature>
<dbReference type="CDD" id="cd03214">
    <property type="entry name" value="ABC_Iron-Siderophores_B12_Hemin"/>
    <property type="match status" value="1"/>
</dbReference>
<dbReference type="SMART" id="SM00382">
    <property type="entry name" value="AAA"/>
    <property type="match status" value="1"/>
</dbReference>
<keyword evidence="5" id="KW-0547">Nucleotide-binding</keyword>
<evidence type="ECO:0000256" key="1">
    <source>
        <dbReference type="ARBA" id="ARBA00004202"/>
    </source>
</evidence>
<dbReference type="GO" id="GO:0005524">
    <property type="term" value="F:ATP binding"/>
    <property type="evidence" value="ECO:0007669"/>
    <property type="project" value="UniProtKB-KW"/>
</dbReference>
<keyword evidence="12" id="KW-1185">Reference proteome</keyword>
<evidence type="ECO:0000313" key="11">
    <source>
        <dbReference type="EMBL" id="MCO5726003.1"/>
    </source>
</evidence>
<dbReference type="Proteomes" id="UP001206312">
    <property type="component" value="Unassembled WGS sequence"/>
</dbReference>
<dbReference type="EMBL" id="JAMXIB010000017">
    <property type="protein sequence ID" value="MCO5726003.1"/>
    <property type="molecule type" value="Genomic_DNA"/>
</dbReference>
<comment type="caution">
    <text evidence="11">The sequence shown here is derived from an EMBL/GenBank/DDBJ whole genome shotgun (WGS) entry which is preliminary data.</text>
</comment>
<dbReference type="PROSITE" id="PS50893">
    <property type="entry name" value="ABC_TRANSPORTER_2"/>
    <property type="match status" value="1"/>
</dbReference>
<evidence type="ECO:0000256" key="9">
    <source>
        <dbReference type="ARBA" id="ARBA00023136"/>
    </source>
</evidence>
<keyword evidence="9" id="KW-0472">Membrane</keyword>
<comment type="subcellular location">
    <subcellularLocation>
        <location evidence="1">Cell membrane</location>
        <topology evidence="1">Peripheral membrane protein</topology>
    </subcellularLocation>
</comment>